<dbReference type="InterPro" id="IPR003544">
    <property type="entry name" value="Cyt_c_biogenesis_CcmB"/>
</dbReference>
<keyword evidence="15" id="KW-1185">Reference proteome</keyword>
<evidence type="ECO:0000256" key="10">
    <source>
        <dbReference type="ARBA" id="ARBA00022989"/>
    </source>
</evidence>
<dbReference type="PANTHER" id="PTHR30070">
    <property type="entry name" value="HEME EXPORTER PROTEIN B"/>
    <property type="match status" value="1"/>
</dbReference>
<keyword evidence="9 12" id="KW-0201">Cytochrome c-type biogenesis</keyword>
<feature type="transmembrane region" description="Helical" evidence="13">
    <location>
        <begin position="147"/>
        <end position="172"/>
    </location>
</feature>
<keyword evidence="5 12" id="KW-0813">Transport</keyword>
<comment type="similarity">
    <text evidence="3 12">Belongs to the CcmB/CycW/HelB family.</text>
</comment>
<evidence type="ECO:0000256" key="11">
    <source>
        <dbReference type="ARBA" id="ARBA00023136"/>
    </source>
</evidence>
<comment type="caution">
    <text evidence="14">The sequence shown here is derived from an EMBL/GenBank/DDBJ whole genome shotgun (WGS) entry which is preliminary data.</text>
</comment>
<evidence type="ECO:0000256" key="4">
    <source>
        <dbReference type="ARBA" id="ARBA00016452"/>
    </source>
</evidence>
<evidence type="ECO:0000313" key="15">
    <source>
        <dbReference type="Proteomes" id="UP000218896"/>
    </source>
</evidence>
<dbReference type="AlphaFoldDB" id="A0A2A2FA13"/>
<dbReference type="Proteomes" id="UP000218896">
    <property type="component" value="Unassembled WGS sequence"/>
</dbReference>
<dbReference type="OrthoDB" id="9799895at2"/>
<dbReference type="PIRSF" id="PIRSF002764">
    <property type="entry name" value="CcmB"/>
    <property type="match status" value="1"/>
</dbReference>
<evidence type="ECO:0000313" key="14">
    <source>
        <dbReference type="EMBL" id="PAU81462.1"/>
    </source>
</evidence>
<evidence type="ECO:0000256" key="7">
    <source>
        <dbReference type="ARBA" id="ARBA00022519"/>
    </source>
</evidence>
<evidence type="ECO:0000256" key="1">
    <source>
        <dbReference type="ARBA" id="ARBA00002442"/>
    </source>
</evidence>
<feature type="transmembrane region" description="Helical" evidence="13">
    <location>
        <begin position="41"/>
        <end position="60"/>
    </location>
</feature>
<evidence type="ECO:0000256" key="8">
    <source>
        <dbReference type="ARBA" id="ARBA00022692"/>
    </source>
</evidence>
<dbReference type="GO" id="GO:1903607">
    <property type="term" value="P:cytochrome c biosynthetic process"/>
    <property type="evidence" value="ECO:0007669"/>
    <property type="project" value="TreeGrafter"/>
</dbReference>
<evidence type="ECO:0000256" key="12">
    <source>
        <dbReference type="PIRNR" id="PIRNR002764"/>
    </source>
</evidence>
<evidence type="ECO:0000256" key="5">
    <source>
        <dbReference type="ARBA" id="ARBA00022448"/>
    </source>
</evidence>
<dbReference type="NCBIfam" id="TIGR01190">
    <property type="entry name" value="ccmB"/>
    <property type="match status" value="1"/>
</dbReference>
<dbReference type="GO" id="GO:0017004">
    <property type="term" value="P:cytochrome complex assembly"/>
    <property type="evidence" value="ECO:0007669"/>
    <property type="project" value="UniProtKB-KW"/>
</dbReference>
<organism evidence="14 15">
    <name type="scientific">Halovibrio salipaludis</name>
    <dbReference type="NCBI Taxonomy" id="2032626"/>
    <lineage>
        <taxon>Bacteria</taxon>
        <taxon>Pseudomonadati</taxon>
        <taxon>Pseudomonadota</taxon>
        <taxon>Gammaproteobacteria</taxon>
        <taxon>Oceanospirillales</taxon>
        <taxon>Halomonadaceae</taxon>
        <taxon>Halovibrio</taxon>
    </lineage>
</organism>
<evidence type="ECO:0000256" key="13">
    <source>
        <dbReference type="SAM" id="Phobius"/>
    </source>
</evidence>
<dbReference type="GO" id="GO:0015232">
    <property type="term" value="F:heme transmembrane transporter activity"/>
    <property type="evidence" value="ECO:0007669"/>
    <property type="project" value="InterPro"/>
</dbReference>
<keyword evidence="6 12" id="KW-1003">Cell membrane</keyword>
<feature type="transmembrane region" description="Helical" evidence="13">
    <location>
        <begin position="72"/>
        <end position="90"/>
    </location>
</feature>
<keyword evidence="7 12" id="KW-0997">Cell inner membrane</keyword>
<keyword evidence="11 12" id="KW-0472">Membrane</keyword>
<evidence type="ECO:0000256" key="2">
    <source>
        <dbReference type="ARBA" id="ARBA00004429"/>
    </source>
</evidence>
<dbReference type="GO" id="GO:0005886">
    <property type="term" value="C:plasma membrane"/>
    <property type="evidence" value="ECO:0007669"/>
    <property type="project" value="UniProtKB-SubCell"/>
</dbReference>
<gene>
    <name evidence="14" type="primary">ccmB</name>
    <name evidence="14" type="ORF">CK501_07515</name>
</gene>
<keyword evidence="10 13" id="KW-1133">Transmembrane helix</keyword>
<evidence type="ECO:0000256" key="9">
    <source>
        <dbReference type="ARBA" id="ARBA00022748"/>
    </source>
</evidence>
<dbReference type="InterPro" id="IPR026031">
    <property type="entry name" value="Cyt_c_CcmB_bac"/>
</dbReference>
<evidence type="ECO:0000256" key="6">
    <source>
        <dbReference type="ARBA" id="ARBA00022475"/>
    </source>
</evidence>
<name>A0A2A2FA13_9GAMM</name>
<protein>
    <recommendedName>
        <fullName evidence="4 12">Heme exporter protein B</fullName>
    </recommendedName>
</protein>
<feature type="transmembrane region" description="Helical" evidence="13">
    <location>
        <begin position="111"/>
        <end position="141"/>
    </location>
</feature>
<comment type="subcellular location">
    <subcellularLocation>
        <location evidence="2">Cell inner membrane</location>
        <topology evidence="2">Multi-pass membrane protein</topology>
    </subcellularLocation>
</comment>
<dbReference type="Pfam" id="PF03379">
    <property type="entry name" value="CcmB"/>
    <property type="match status" value="1"/>
</dbReference>
<sequence length="242" mass="25560">MRSEPRVPVSFQEQEGGGWLRAAVETVRREWLIAFRNRQDLINPLVFFVLIVSLFPLGVSPEPEFLRQAGPGIIWVAALLSILLSLNLLFRNDYADGHLEQWVLSPQPLALLALARVGAVWVTTVLPLVLLVPVLAVMLHLRPGTGLVLVLTLLAGTPVLVLVGAIGAALTVSLRGSGVLLVLIMTPFYVPVLIFGTGAVTAAVEGASITGHLALLGAMLSLAVVLAPLAIAGALRISVSNG</sequence>
<feature type="transmembrane region" description="Helical" evidence="13">
    <location>
        <begin position="213"/>
        <end position="235"/>
    </location>
</feature>
<evidence type="ECO:0000256" key="3">
    <source>
        <dbReference type="ARBA" id="ARBA00010544"/>
    </source>
</evidence>
<dbReference type="PANTHER" id="PTHR30070:SF1">
    <property type="entry name" value="CYTOCHROME C BIOGENESIS B-RELATED"/>
    <property type="match status" value="1"/>
</dbReference>
<feature type="transmembrane region" description="Helical" evidence="13">
    <location>
        <begin position="179"/>
        <end position="201"/>
    </location>
</feature>
<dbReference type="EMBL" id="NSKD01000002">
    <property type="protein sequence ID" value="PAU81462.1"/>
    <property type="molecule type" value="Genomic_DNA"/>
</dbReference>
<comment type="function">
    <text evidence="1 12">Required for the export of heme to the periplasm for the biogenesis of c-type cytochromes.</text>
</comment>
<proteinExistence type="inferred from homology"/>
<accession>A0A2A2FA13</accession>
<reference evidence="14 15" key="1">
    <citation type="submission" date="2017-08" db="EMBL/GenBank/DDBJ databases">
        <title>Halovibrio sewagensis sp. nov., isolated from wastewater of high salinity.</title>
        <authorList>
            <person name="Dong X."/>
            <person name="Zhang G."/>
        </authorList>
    </citation>
    <scope>NUCLEOTIDE SEQUENCE [LARGE SCALE GENOMIC DNA]</scope>
    <source>
        <strain evidence="14 15">YL5-2</strain>
    </source>
</reference>
<keyword evidence="8 13" id="KW-0812">Transmembrane</keyword>
<dbReference type="PRINTS" id="PR01414">
    <property type="entry name" value="CCMBBIOGNSIS"/>
</dbReference>